<dbReference type="RefSeq" id="WP_308458261.1">
    <property type="nucleotide sequence ID" value="NZ_JAJEPS010000001.1"/>
</dbReference>
<dbReference type="Proteomes" id="UP001198220">
    <property type="component" value="Unassembled WGS sequence"/>
</dbReference>
<evidence type="ECO:0000313" key="1">
    <source>
        <dbReference type="EMBL" id="MCC2124673.1"/>
    </source>
</evidence>
<protein>
    <submittedName>
        <fullName evidence="1">Uncharacterized protein</fullName>
    </submittedName>
</protein>
<reference evidence="1 2" key="1">
    <citation type="submission" date="2021-10" db="EMBL/GenBank/DDBJ databases">
        <title>Anaerobic single-cell dispensing facilitates the cultivation of human gut bacteria.</title>
        <authorList>
            <person name="Afrizal A."/>
        </authorList>
    </citation>
    <scope>NUCLEOTIDE SEQUENCE [LARGE SCALE GENOMIC DNA]</scope>
    <source>
        <strain evidence="1 2">CLA-AA-H276</strain>
    </source>
</reference>
<proteinExistence type="predicted"/>
<evidence type="ECO:0000313" key="2">
    <source>
        <dbReference type="Proteomes" id="UP001198220"/>
    </source>
</evidence>
<sequence length="47" mass="5381">MDDSLEIDEELKLEADHCTGLSQYQYLKEKMGDRLCYLGSGHTIMIS</sequence>
<keyword evidence="2" id="KW-1185">Reference proteome</keyword>
<organism evidence="1 2">
    <name type="scientific">Hominiventricola filiformis</name>
    <dbReference type="NCBI Taxonomy" id="2885352"/>
    <lineage>
        <taxon>Bacteria</taxon>
        <taxon>Bacillati</taxon>
        <taxon>Bacillota</taxon>
        <taxon>Clostridia</taxon>
        <taxon>Lachnospirales</taxon>
        <taxon>Lachnospiraceae</taxon>
        <taxon>Hominiventricola</taxon>
    </lineage>
</organism>
<dbReference type="AlphaFoldDB" id="A0AAE3A712"/>
<comment type="caution">
    <text evidence="1">The sequence shown here is derived from an EMBL/GenBank/DDBJ whole genome shotgun (WGS) entry which is preliminary data.</text>
</comment>
<name>A0AAE3A712_9FIRM</name>
<accession>A0AAE3A712</accession>
<dbReference type="EMBL" id="JAJEPS010000001">
    <property type="protein sequence ID" value="MCC2124673.1"/>
    <property type="molecule type" value="Genomic_DNA"/>
</dbReference>
<gene>
    <name evidence="1" type="ORF">LKD36_00605</name>
</gene>